<organism evidence="4 5">
    <name type="scientific">Tuber aestivum</name>
    <name type="common">summer truffle</name>
    <dbReference type="NCBI Taxonomy" id="59557"/>
    <lineage>
        <taxon>Eukaryota</taxon>
        <taxon>Fungi</taxon>
        <taxon>Dikarya</taxon>
        <taxon>Ascomycota</taxon>
        <taxon>Pezizomycotina</taxon>
        <taxon>Pezizomycetes</taxon>
        <taxon>Pezizales</taxon>
        <taxon>Tuberaceae</taxon>
        <taxon>Tuber</taxon>
    </lineage>
</organism>
<keyword evidence="1" id="KW-0677">Repeat</keyword>
<feature type="domain" description="Cns1/TTC4 wheel" evidence="3">
    <location>
        <begin position="278"/>
        <end position="392"/>
    </location>
</feature>
<proteinExistence type="predicted"/>
<evidence type="ECO:0000256" key="2">
    <source>
        <dbReference type="ARBA" id="ARBA00022803"/>
    </source>
</evidence>
<dbReference type="Pfam" id="PF18972">
    <property type="entry name" value="Wheel"/>
    <property type="match status" value="1"/>
</dbReference>
<keyword evidence="2" id="KW-0802">TPR repeat</keyword>
<evidence type="ECO:0000313" key="4">
    <source>
        <dbReference type="EMBL" id="CUS15595.1"/>
    </source>
</evidence>
<dbReference type="GO" id="GO:0030544">
    <property type="term" value="F:Hsp70 protein binding"/>
    <property type="evidence" value="ECO:0007669"/>
    <property type="project" value="TreeGrafter"/>
</dbReference>
<sequence length="398" mass="43395">MAIVTELPPGVDNENLDMSRLVEEAAARNAIPTPAITAPGVALPPAIAGVKNTTTEEFLKAMNKMPLFMTELDESNEDGTGENSELEALKALAYEGEPHEVAQNFRNQGNDCYRARAWRDAVEYYTKALAVKCGVAEIEEACYVNRAAANLELSISPPPPAPLITDSKSALQLNPHNTKAWYRSARALLALDKLPESLQCIDNGLSTSPTNQPLISLQEQALSRQSHLSALETARQQRVQRQLAIEKTLAAALATRNITLRRTPHPPDMEDVQAHLEDPLDPASELYFPAMFLYPLQGQSDFVKAFAVSSEVGAQLGVVLADFPEWDHEKSYSPPGKVEVFVETRTGGLVRVGKKATLGSVLGNGGKVEVVDGLVKFLIVPKGEVGTFLEDWKRRMGK</sequence>
<dbReference type="AlphaFoldDB" id="A0A292Q9F5"/>
<dbReference type="GO" id="GO:0005829">
    <property type="term" value="C:cytosol"/>
    <property type="evidence" value="ECO:0007669"/>
    <property type="project" value="TreeGrafter"/>
</dbReference>
<dbReference type="PANTHER" id="PTHR46035:SF1">
    <property type="entry name" value="TETRATRICOPEPTIDE REPEAT PROTEIN 4"/>
    <property type="match status" value="1"/>
</dbReference>
<dbReference type="GO" id="GO:0006457">
    <property type="term" value="P:protein folding"/>
    <property type="evidence" value="ECO:0007669"/>
    <property type="project" value="TreeGrafter"/>
</dbReference>
<dbReference type="Proteomes" id="UP001412239">
    <property type="component" value="Unassembled WGS sequence"/>
</dbReference>
<name>A0A292Q9F5_9PEZI</name>
<dbReference type="CDD" id="cd21381">
    <property type="entry name" value="CTWD_TTC4"/>
    <property type="match status" value="1"/>
</dbReference>
<reference evidence="4" key="1">
    <citation type="submission" date="2015-10" db="EMBL/GenBank/DDBJ databases">
        <authorList>
            <person name="Regsiter A."/>
            <person name="william w."/>
        </authorList>
    </citation>
    <scope>NUCLEOTIDE SEQUENCE</scope>
    <source>
        <strain evidence="4">Montdore</strain>
    </source>
</reference>
<protein>
    <recommendedName>
        <fullName evidence="3">Cns1/TTC4 wheel domain-containing protein</fullName>
    </recommendedName>
</protein>
<keyword evidence="5" id="KW-1185">Reference proteome</keyword>
<dbReference type="InterPro" id="IPR011990">
    <property type="entry name" value="TPR-like_helical_dom_sf"/>
</dbReference>
<gene>
    <name evidence="4" type="ORF">GSTUAT00000298001</name>
</gene>
<dbReference type="PANTHER" id="PTHR46035">
    <property type="entry name" value="TETRATRICOPEPTIDE REPEAT PROTEIN 4"/>
    <property type="match status" value="1"/>
</dbReference>
<evidence type="ECO:0000256" key="1">
    <source>
        <dbReference type="ARBA" id="ARBA00022737"/>
    </source>
</evidence>
<dbReference type="SUPFAM" id="SSF48452">
    <property type="entry name" value="TPR-like"/>
    <property type="match status" value="1"/>
</dbReference>
<evidence type="ECO:0000259" key="3">
    <source>
        <dbReference type="Pfam" id="PF18972"/>
    </source>
</evidence>
<accession>A0A292Q9F5</accession>
<evidence type="ECO:0000313" key="5">
    <source>
        <dbReference type="Proteomes" id="UP001412239"/>
    </source>
</evidence>
<dbReference type="GO" id="GO:0005634">
    <property type="term" value="C:nucleus"/>
    <property type="evidence" value="ECO:0007669"/>
    <property type="project" value="TreeGrafter"/>
</dbReference>
<dbReference type="Gene3D" id="1.25.40.10">
    <property type="entry name" value="Tetratricopeptide repeat domain"/>
    <property type="match status" value="1"/>
</dbReference>
<dbReference type="InterPro" id="IPR044059">
    <property type="entry name" value="Csn1/TTC4_wheel"/>
</dbReference>
<dbReference type="EMBL" id="LN890945">
    <property type="protein sequence ID" value="CUS15595.1"/>
    <property type="molecule type" value="Genomic_DNA"/>
</dbReference>
<dbReference type="GO" id="GO:0051879">
    <property type="term" value="F:Hsp90 protein binding"/>
    <property type="evidence" value="ECO:0007669"/>
    <property type="project" value="InterPro"/>
</dbReference>